<evidence type="ECO:0000256" key="3">
    <source>
        <dbReference type="ARBA" id="ARBA00022737"/>
    </source>
</evidence>
<evidence type="ECO:0000256" key="1">
    <source>
        <dbReference type="ARBA" id="ARBA00004123"/>
    </source>
</evidence>
<keyword evidence="4" id="KW-0539">Nucleus</keyword>
<dbReference type="SMART" id="SM00320">
    <property type="entry name" value="WD40"/>
    <property type="match status" value="1"/>
</dbReference>
<dbReference type="OrthoDB" id="1367865at2759"/>
<dbReference type="GO" id="GO:0003714">
    <property type="term" value="F:transcription corepressor activity"/>
    <property type="evidence" value="ECO:0007669"/>
    <property type="project" value="InterPro"/>
</dbReference>
<dbReference type="InterPro" id="IPR015943">
    <property type="entry name" value="WD40/YVTN_repeat-like_dom_sf"/>
</dbReference>
<dbReference type="AlphaFoldDB" id="A0A9J5XF37"/>
<keyword evidence="2 5" id="KW-0853">WD repeat</keyword>
<dbReference type="InterPro" id="IPR019775">
    <property type="entry name" value="WD40_repeat_CS"/>
</dbReference>
<dbReference type="EMBL" id="JACXVP010000009">
    <property type="protein sequence ID" value="KAG5586987.1"/>
    <property type="molecule type" value="Genomic_DNA"/>
</dbReference>
<evidence type="ECO:0000313" key="7">
    <source>
        <dbReference type="Proteomes" id="UP000824120"/>
    </source>
</evidence>
<dbReference type="PROSITE" id="PS00678">
    <property type="entry name" value="WD_REPEATS_1"/>
    <property type="match status" value="1"/>
</dbReference>
<dbReference type="SUPFAM" id="SSF50978">
    <property type="entry name" value="WD40 repeat-like"/>
    <property type="match status" value="1"/>
</dbReference>
<dbReference type="GO" id="GO:0006357">
    <property type="term" value="P:regulation of transcription by RNA polymerase II"/>
    <property type="evidence" value="ECO:0007669"/>
    <property type="project" value="TreeGrafter"/>
</dbReference>
<dbReference type="InterPro" id="IPR036322">
    <property type="entry name" value="WD40_repeat_dom_sf"/>
</dbReference>
<evidence type="ECO:0000313" key="6">
    <source>
        <dbReference type="EMBL" id="KAG5586987.1"/>
    </source>
</evidence>
<organism evidence="6 7">
    <name type="scientific">Solanum commersonii</name>
    <name type="common">Commerson's wild potato</name>
    <name type="synonym">Commerson's nightshade</name>
    <dbReference type="NCBI Taxonomy" id="4109"/>
    <lineage>
        <taxon>Eukaryota</taxon>
        <taxon>Viridiplantae</taxon>
        <taxon>Streptophyta</taxon>
        <taxon>Embryophyta</taxon>
        <taxon>Tracheophyta</taxon>
        <taxon>Spermatophyta</taxon>
        <taxon>Magnoliopsida</taxon>
        <taxon>eudicotyledons</taxon>
        <taxon>Gunneridae</taxon>
        <taxon>Pentapetalae</taxon>
        <taxon>asterids</taxon>
        <taxon>lamiids</taxon>
        <taxon>Solanales</taxon>
        <taxon>Solanaceae</taxon>
        <taxon>Solanoideae</taxon>
        <taxon>Solaneae</taxon>
        <taxon>Solanum</taxon>
    </lineage>
</organism>
<dbReference type="InterPro" id="IPR045183">
    <property type="entry name" value="Ebi-like"/>
</dbReference>
<dbReference type="PROSITE" id="PS50082">
    <property type="entry name" value="WD_REPEATS_2"/>
    <property type="match status" value="1"/>
</dbReference>
<dbReference type="InterPro" id="IPR001680">
    <property type="entry name" value="WD40_rpt"/>
</dbReference>
<protein>
    <submittedName>
        <fullName evidence="6">Uncharacterized protein</fullName>
    </submittedName>
</protein>
<evidence type="ECO:0000256" key="2">
    <source>
        <dbReference type="ARBA" id="ARBA00022574"/>
    </source>
</evidence>
<keyword evidence="3" id="KW-0677">Repeat</keyword>
<dbReference type="Gene3D" id="2.130.10.10">
    <property type="entry name" value="YVTN repeat-like/Quinoprotein amine dehydrogenase"/>
    <property type="match status" value="1"/>
</dbReference>
<reference evidence="6 7" key="1">
    <citation type="submission" date="2020-09" db="EMBL/GenBank/DDBJ databases">
        <title>De no assembly of potato wild relative species, Solanum commersonii.</title>
        <authorList>
            <person name="Cho K."/>
        </authorList>
    </citation>
    <scope>NUCLEOTIDE SEQUENCE [LARGE SCALE GENOMIC DNA]</scope>
    <source>
        <strain evidence="6">LZ3.2</strain>
        <tissue evidence="6">Leaf</tissue>
    </source>
</reference>
<evidence type="ECO:0000256" key="5">
    <source>
        <dbReference type="PROSITE-ProRule" id="PRU00221"/>
    </source>
</evidence>
<dbReference type="Pfam" id="PF00400">
    <property type="entry name" value="WD40"/>
    <property type="match status" value="1"/>
</dbReference>
<dbReference type="PANTHER" id="PTHR22846">
    <property type="entry name" value="WD40 REPEAT PROTEIN"/>
    <property type="match status" value="1"/>
</dbReference>
<dbReference type="Proteomes" id="UP000824120">
    <property type="component" value="Chromosome 9"/>
</dbReference>
<keyword evidence="7" id="KW-1185">Reference proteome</keyword>
<feature type="non-terminal residue" evidence="6">
    <location>
        <position position="1"/>
    </location>
</feature>
<sequence length="122" mass="14048">MFSLLLSNPTQVHCLMFLGETMIHSRPTPLITCYRFVKLERTNQSKHSQDIKCGPIWSMKQDVCLHDFREHHKEIYTIKWSPTGAGTSNPNKQLLLASVSFDSTVKLWDVELGRLLHSLNSH</sequence>
<feature type="repeat" description="WD" evidence="5">
    <location>
        <begin position="68"/>
        <end position="118"/>
    </location>
</feature>
<accession>A0A9J5XF37</accession>
<name>A0A9J5XF37_SOLCO</name>
<comment type="caution">
    <text evidence="6">The sequence shown here is derived from an EMBL/GenBank/DDBJ whole genome shotgun (WGS) entry which is preliminary data.</text>
</comment>
<evidence type="ECO:0000256" key="4">
    <source>
        <dbReference type="ARBA" id="ARBA00023242"/>
    </source>
</evidence>
<proteinExistence type="predicted"/>
<gene>
    <name evidence="6" type="ORF">H5410_047421</name>
</gene>
<dbReference type="GO" id="GO:0000118">
    <property type="term" value="C:histone deacetylase complex"/>
    <property type="evidence" value="ECO:0007669"/>
    <property type="project" value="TreeGrafter"/>
</dbReference>
<dbReference type="PANTHER" id="PTHR22846:SF67">
    <property type="entry name" value="F-BOX-LIKE_WD REPEAT-CONTAINING PROTEIN TBL1XR1 ISOFORM X1"/>
    <property type="match status" value="1"/>
</dbReference>
<comment type="subcellular location">
    <subcellularLocation>
        <location evidence="1">Nucleus</location>
    </subcellularLocation>
</comment>